<dbReference type="RefSeq" id="WP_378585729.1">
    <property type="nucleotide sequence ID" value="NZ_JBHSKD010000002.1"/>
</dbReference>
<dbReference type="EMBL" id="JBHSKD010000002">
    <property type="protein sequence ID" value="MFC5175256.1"/>
    <property type="molecule type" value="Genomic_DNA"/>
</dbReference>
<dbReference type="Proteomes" id="UP001596087">
    <property type="component" value="Unassembled WGS sequence"/>
</dbReference>
<gene>
    <name evidence="1" type="ORF">ACFPGP_01150</name>
</gene>
<organism evidence="1 2">
    <name type="scientific">Nocardioides taihuensis</name>
    <dbReference type="NCBI Taxonomy" id="1835606"/>
    <lineage>
        <taxon>Bacteria</taxon>
        <taxon>Bacillati</taxon>
        <taxon>Actinomycetota</taxon>
        <taxon>Actinomycetes</taxon>
        <taxon>Propionibacteriales</taxon>
        <taxon>Nocardioidaceae</taxon>
        <taxon>Nocardioides</taxon>
    </lineage>
</organism>
<evidence type="ECO:0000313" key="1">
    <source>
        <dbReference type="EMBL" id="MFC5175256.1"/>
    </source>
</evidence>
<sequence length="76" mass="7715">MELCDASGLSGSGILLGRWKDPQEGNGTVVALDIHAGPPFADPALRHVVVPAGAPRHVTFAADLIGEALEEQGGAS</sequence>
<reference evidence="2" key="1">
    <citation type="journal article" date="2019" name="Int. J. Syst. Evol. Microbiol.">
        <title>The Global Catalogue of Microorganisms (GCM) 10K type strain sequencing project: providing services to taxonomists for standard genome sequencing and annotation.</title>
        <authorList>
            <consortium name="The Broad Institute Genomics Platform"/>
            <consortium name="The Broad Institute Genome Sequencing Center for Infectious Disease"/>
            <person name="Wu L."/>
            <person name="Ma J."/>
        </authorList>
    </citation>
    <scope>NUCLEOTIDE SEQUENCE [LARGE SCALE GENOMIC DNA]</scope>
    <source>
        <strain evidence="2">DFY41</strain>
    </source>
</reference>
<proteinExistence type="predicted"/>
<accession>A0ABW0BEQ1</accession>
<protein>
    <submittedName>
        <fullName evidence="1">Uncharacterized protein</fullName>
    </submittedName>
</protein>
<comment type="caution">
    <text evidence="1">The sequence shown here is derived from an EMBL/GenBank/DDBJ whole genome shotgun (WGS) entry which is preliminary data.</text>
</comment>
<evidence type="ECO:0000313" key="2">
    <source>
        <dbReference type="Proteomes" id="UP001596087"/>
    </source>
</evidence>
<keyword evidence="2" id="KW-1185">Reference proteome</keyword>
<name>A0ABW0BEQ1_9ACTN</name>